<dbReference type="Pfam" id="PF02201">
    <property type="entry name" value="SWIB"/>
    <property type="match status" value="1"/>
</dbReference>
<feature type="region of interest" description="Disordered" evidence="1">
    <location>
        <begin position="86"/>
        <end position="144"/>
    </location>
</feature>
<dbReference type="OrthoDB" id="10263741at2759"/>
<feature type="compositionally biased region" description="Low complexity" evidence="1">
    <location>
        <begin position="88"/>
        <end position="102"/>
    </location>
</feature>
<dbReference type="InterPro" id="IPR036885">
    <property type="entry name" value="SWIB_MDM2_dom_sf"/>
</dbReference>
<dbReference type="GeneID" id="107767989"/>
<accession>A0A1S3XSC1</accession>
<dbReference type="PaxDb" id="4097-A0A1S3XSC1"/>
<dbReference type="InterPro" id="IPR003121">
    <property type="entry name" value="SWIB_MDM2_domain"/>
</dbReference>
<gene>
    <name evidence="4" type="primary">LOC107767989</name>
</gene>
<organism evidence="3 4">
    <name type="scientific">Nicotiana tabacum</name>
    <name type="common">Common tobacco</name>
    <dbReference type="NCBI Taxonomy" id="4097"/>
    <lineage>
        <taxon>Eukaryota</taxon>
        <taxon>Viridiplantae</taxon>
        <taxon>Streptophyta</taxon>
        <taxon>Embryophyta</taxon>
        <taxon>Tracheophyta</taxon>
        <taxon>Spermatophyta</taxon>
        <taxon>Magnoliopsida</taxon>
        <taxon>eudicotyledons</taxon>
        <taxon>Gunneridae</taxon>
        <taxon>Pentapetalae</taxon>
        <taxon>asterids</taxon>
        <taxon>lamiids</taxon>
        <taxon>Solanales</taxon>
        <taxon>Solanaceae</taxon>
        <taxon>Nicotianoideae</taxon>
        <taxon>Nicotianeae</taxon>
        <taxon>Nicotiana</taxon>
    </lineage>
</organism>
<dbReference type="PANTHER" id="PTHR13844">
    <property type="entry name" value="SWI/SNF-RELATED MATRIX-ASSOCIATED ACTIN-DEPENDENT REGULATOR OF CHROMATIN SUBFAMILY D"/>
    <property type="match status" value="1"/>
</dbReference>
<dbReference type="RefSeq" id="XP_016442577.1">
    <property type="nucleotide sequence ID" value="XM_016587091.2"/>
</dbReference>
<keyword evidence="3" id="KW-1185">Reference proteome</keyword>
<dbReference type="SUPFAM" id="SSF47592">
    <property type="entry name" value="SWIB/MDM2 domain"/>
    <property type="match status" value="1"/>
</dbReference>
<dbReference type="SMART" id="SM00151">
    <property type="entry name" value="SWIB"/>
    <property type="match status" value="1"/>
</dbReference>
<dbReference type="InterPro" id="IPR019835">
    <property type="entry name" value="SWIB_domain"/>
</dbReference>
<dbReference type="STRING" id="4097.A0A1S3XSC1"/>
<dbReference type="KEGG" id="nta:107767989"/>
<protein>
    <submittedName>
        <fullName evidence="4">SWI/SNF complex component SNF12 homolog isoform X1</fullName>
    </submittedName>
</protein>
<dbReference type="GO" id="GO:0006357">
    <property type="term" value="P:regulation of transcription by RNA polymerase II"/>
    <property type="evidence" value="ECO:0000318"/>
    <property type="project" value="GO_Central"/>
</dbReference>
<dbReference type="Gene3D" id="1.10.245.10">
    <property type="entry name" value="SWIB/MDM2 domain"/>
    <property type="match status" value="1"/>
</dbReference>
<evidence type="ECO:0000256" key="1">
    <source>
        <dbReference type="SAM" id="MobiDB-lite"/>
    </source>
</evidence>
<evidence type="ECO:0000313" key="4">
    <source>
        <dbReference type="RefSeq" id="XP_016442577.1"/>
    </source>
</evidence>
<feature type="compositionally biased region" description="Polar residues" evidence="1">
    <location>
        <begin position="108"/>
        <end position="126"/>
    </location>
</feature>
<reference evidence="3" key="1">
    <citation type="journal article" date="2014" name="Nat. Commun.">
        <title>The tobacco genome sequence and its comparison with those of tomato and potato.</title>
        <authorList>
            <person name="Sierro N."/>
            <person name="Battey J.N."/>
            <person name="Ouadi S."/>
            <person name="Bakaher N."/>
            <person name="Bovet L."/>
            <person name="Willig A."/>
            <person name="Goepfert S."/>
            <person name="Peitsch M.C."/>
            <person name="Ivanov N.V."/>
        </authorList>
    </citation>
    <scope>NUCLEOTIDE SEQUENCE [LARGE SCALE GENOMIC DNA]</scope>
</reference>
<proteinExistence type="predicted"/>
<reference evidence="4" key="2">
    <citation type="submission" date="2025-08" db="UniProtKB">
        <authorList>
            <consortium name="RefSeq"/>
        </authorList>
    </citation>
    <scope>IDENTIFICATION</scope>
    <source>
        <tissue evidence="4">Leaf</tissue>
    </source>
</reference>
<name>A0A1S3XSC1_TOBAC</name>
<dbReference type="CDD" id="cd10568">
    <property type="entry name" value="SWIB_like"/>
    <property type="match status" value="1"/>
</dbReference>
<dbReference type="PROSITE" id="PS51925">
    <property type="entry name" value="SWIB_MDM2"/>
    <property type="match status" value="1"/>
</dbReference>
<dbReference type="SMR" id="A0A1S3XSC1"/>
<dbReference type="Proteomes" id="UP000790787">
    <property type="component" value="Chromosome 4"/>
</dbReference>
<dbReference type="GO" id="GO:0005634">
    <property type="term" value="C:nucleus"/>
    <property type="evidence" value="ECO:0000318"/>
    <property type="project" value="GO_Central"/>
</dbReference>
<dbReference type="RefSeq" id="XP_016442577.1">
    <property type="nucleotide sequence ID" value="XM_016587091.1"/>
</dbReference>
<evidence type="ECO:0000259" key="2">
    <source>
        <dbReference type="PROSITE" id="PS51925"/>
    </source>
</evidence>
<evidence type="ECO:0000313" key="3">
    <source>
        <dbReference type="Proteomes" id="UP000790787"/>
    </source>
</evidence>
<sequence>MNNNNTVRNVGIGNSGPMQIPQSMPMNHNQPAPHLFSQSHVQRASQFPGHFQMSKPQSQRSHAQFQGQAQAFSHFITSGVNTNVGVSSPATSTPNTATTGGTRKVLQRPTSRAGGSSGHGQATASPLKTMELTPAVRRKKRKVSDKCIPDKVAANLPESVLYSQLLELEARVDATLCRKKIDMLESLKDPPHVQKTLRIYVFNPFANQKPPATPESKTAEPPSWSIKIFGRILGDGPDRPASKMEHKSGVSYPKFSSFFKKITVYLDQSLYPDNHVILWDCSRSPVHHDGFEIKRKGDKEFTAIIRLEMNYMPEKFKLSPALQEVLGIEVETRARVLAALWYYVKTRKLQISDDTSSFTCDPPLRKVFGEEKLKFSLVSQKINPHLTAPQPIHLEHRIKLSGSSPAGNACYDVLVDVPFTLQKEMSTFLSNLEKNKEIDACDEVISTAIKKIHEHQRRRAFFLGFSQSPADFINALVASQARDLKLVSGDSGRDAEMERCSEFYNQSWTEDAVIRYLNRKHASGTDHSASK</sequence>
<feature type="domain" description="DM2" evidence="2">
    <location>
        <begin position="311"/>
        <end position="388"/>
    </location>
</feature>
<dbReference type="AlphaFoldDB" id="A0A1S3XSC1"/>
<dbReference type="GO" id="GO:0016514">
    <property type="term" value="C:SWI/SNF complex"/>
    <property type="evidence" value="ECO:0000318"/>
    <property type="project" value="GO_Central"/>
</dbReference>